<dbReference type="PANTHER" id="PTHR31779:SF4">
    <property type="entry name" value="2-NITROPROPANE DIOXYGENASE FAMILY, PUTATIVE (AFU_ORTHOLOGUE AFUA_2G17430)-RELATED"/>
    <property type="match status" value="1"/>
</dbReference>
<dbReference type="PANTHER" id="PTHR31779">
    <property type="entry name" value="2-NITROPROPANE DIOXYGENASE FAMILY, PUTATIVE (AFU_ORTHOLOGUE AFUA_2G17430)-RELATED"/>
    <property type="match status" value="1"/>
</dbReference>
<organism evidence="9 10">
    <name type="scientific">Microdochium trichocladiopsis</name>
    <dbReference type="NCBI Taxonomy" id="1682393"/>
    <lineage>
        <taxon>Eukaryota</taxon>
        <taxon>Fungi</taxon>
        <taxon>Dikarya</taxon>
        <taxon>Ascomycota</taxon>
        <taxon>Pezizomycotina</taxon>
        <taxon>Sordariomycetes</taxon>
        <taxon>Xylariomycetidae</taxon>
        <taxon>Xylariales</taxon>
        <taxon>Microdochiaceae</taxon>
        <taxon>Microdochium</taxon>
    </lineage>
</organism>
<dbReference type="InterPro" id="IPR052478">
    <property type="entry name" value="Metabolite_Synth_Reg"/>
</dbReference>
<evidence type="ECO:0000259" key="8">
    <source>
        <dbReference type="Pfam" id="PF04082"/>
    </source>
</evidence>
<name>A0A9P8Y7T1_9PEZI</name>
<keyword evidence="2" id="KW-0862">Zinc</keyword>
<reference evidence="9" key="1">
    <citation type="journal article" date="2021" name="Nat. Commun.">
        <title>Genetic determinants of endophytism in the Arabidopsis root mycobiome.</title>
        <authorList>
            <person name="Mesny F."/>
            <person name="Miyauchi S."/>
            <person name="Thiergart T."/>
            <person name="Pickel B."/>
            <person name="Atanasova L."/>
            <person name="Karlsson M."/>
            <person name="Huettel B."/>
            <person name="Barry K.W."/>
            <person name="Haridas S."/>
            <person name="Chen C."/>
            <person name="Bauer D."/>
            <person name="Andreopoulos W."/>
            <person name="Pangilinan J."/>
            <person name="LaButti K."/>
            <person name="Riley R."/>
            <person name="Lipzen A."/>
            <person name="Clum A."/>
            <person name="Drula E."/>
            <person name="Henrissat B."/>
            <person name="Kohler A."/>
            <person name="Grigoriev I.V."/>
            <person name="Martin F.M."/>
            <person name="Hacquard S."/>
        </authorList>
    </citation>
    <scope>NUCLEOTIDE SEQUENCE</scope>
    <source>
        <strain evidence="9">MPI-CAGE-CH-0230</strain>
    </source>
</reference>
<keyword evidence="1" id="KW-0479">Metal-binding</keyword>
<dbReference type="EMBL" id="JAGTJQ010000004">
    <property type="protein sequence ID" value="KAH7032568.1"/>
    <property type="molecule type" value="Genomic_DNA"/>
</dbReference>
<evidence type="ECO:0000313" key="9">
    <source>
        <dbReference type="EMBL" id="KAH7032568.1"/>
    </source>
</evidence>
<keyword evidence="5" id="KW-0804">Transcription</keyword>
<dbReference type="GO" id="GO:0006351">
    <property type="term" value="P:DNA-templated transcription"/>
    <property type="evidence" value="ECO:0007669"/>
    <property type="project" value="InterPro"/>
</dbReference>
<evidence type="ECO:0000256" key="5">
    <source>
        <dbReference type="ARBA" id="ARBA00023163"/>
    </source>
</evidence>
<dbReference type="RefSeq" id="XP_046013400.1">
    <property type="nucleotide sequence ID" value="XM_046153439.1"/>
</dbReference>
<protein>
    <recommendedName>
        <fullName evidence="8">Xylanolytic transcriptional activator regulatory domain-containing protein</fullName>
    </recommendedName>
</protein>
<dbReference type="OrthoDB" id="4064873at2759"/>
<evidence type="ECO:0000256" key="4">
    <source>
        <dbReference type="ARBA" id="ARBA00023125"/>
    </source>
</evidence>
<sequence length="530" mass="59019">MCTSYEYRCRYNGEAGDGLREVSRSNIGSHTQRRGRPNRSTLSADSDSTRVLQEREDHGSSSTATGVEFASTMAFPHLLGISLDAFDLPRPQSFAHNSETRREGPEQRHPNLRTILTEKQLQHLSAIYFGTIGPIANIIDKDHFARRSQDYYQSSTDPRSLACAPVVAGVAALGSFLSPARHPHESEMAQHAKVVLEDPSPARRLDTDHVAAWALRVLYLRATTRLDIVWLASCTLMHICEVVGLHDEKMIRKIASRDGTTPAQQDEEAERLRRLFWFSWAGHKVMAYEYDRSAVQIRRTTCRPAKPVYGTITNQFIELAQIIPQYDLTAIEEDDTIDTSSDLCMRVRELREFPTAHPFLAVTKADLAFCFYRRLYHLGVCIPASVLDLIVDIGHEGVIAAAQLAGKGRVFWNVIGSVFHCISVLLAIDTPAAMAHLPVAVGRLEDISKVAHAHLAREALSMAKHLLSLKMARKRAELAQLESIGASAQMTAAGTSVDAAHADNLDMGLDVDWDQFLVEPYLWMLDSVPR</sequence>
<dbReference type="CDD" id="cd12148">
    <property type="entry name" value="fungal_TF_MHR"/>
    <property type="match status" value="1"/>
</dbReference>
<dbReference type="Proteomes" id="UP000756346">
    <property type="component" value="Unassembled WGS sequence"/>
</dbReference>
<dbReference type="GO" id="GO:0008270">
    <property type="term" value="F:zinc ion binding"/>
    <property type="evidence" value="ECO:0007669"/>
    <property type="project" value="InterPro"/>
</dbReference>
<evidence type="ECO:0000256" key="7">
    <source>
        <dbReference type="SAM" id="MobiDB-lite"/>
    </source>
</evidence>
<feature type="domain" description="Xylanolytic transcriptional activator regulatory" evidence="8">
    <location>
        <begin position="127"/>
        <end position="280"/>
    </location>
</feature>
<accession>A0A9P8Y7T1</accession>
<gene>
    <name evidence="9" type="ORF">B0I36DRAFT_319619</name>
</gene>
<evidence type="ECO:0000256" key="1">
    <source>
        <dbReference type="ARBA" id="ARBA00022723"/>
    </source>
</evidence>
<evidence type="ECO:0000256" key="3">
    <source>
        <dbReference type="ARBA" id="ARBA00023015"/>
    </source>
</evidence>
<evidence type="ECO:0000256" key="6">
    <source>
        <dbReference type="ARBA" id="ARBA00023242"/>
    </source>
</evidence>
<feature type="region of interest" description="Disordered" evidence="7">
    <location>
        <begin position="18"/>
        <end position="64"/>
    </location>
</feature>
<evidence type="ECO:0000256" key="2">
    <source>
        <dbReference type="ARBA" id="ARBA00022833"/>
    </source>
</evidence>
<keyword evidence="10" id="KW-1185">Reference proteome</keyword>
<dbReference type="InterPro" id="IPR007219">
    <property type="entry name" value="XnlR_reg_dom"/>
</dbReference>
<dbReference type="GO" id="GO:0003700">
    <property type="term" value="F:DNA-binding transcription factor activity"/>
    <property type="evidence" value="ECO:0007669"/>
    <property type="project" value="TreeGrafter"/>
</dbReference>
<feature type="compositionally biased region" description="Polar residues" evidence="7">
    <location>
        <begin position="38"/>
        <end position="51"/>
    </location>
</feature>
<keyword evidence="6" id="KW-0539">Nucleus</keyword>
<dbReference type="AlphaFoldDB" id="A0A9P8Y7T1"/>
<keyword evidence="4" id="KW-0238">DNA-binding</keyword>
<evidence type="ECO:0000313" key="10">
    <source>
        <dbReference type="Proteomes" id="UP000756346"/>
    </source>
</evidence>
<dbReference type="GO" id="GO:0009410">
    <property type="term" value="P:response to xenobiotic stimulus"/>
    <property type="evidence" value="ECO:0007669"/>
    <property type="project" value="TreeGrafter"/>
</dbReference>
<comment type="caution">
    <text evidence="9">The sequence shown here is derived from an EMBL/GenBank/DDBJ whole genome shotgun (WGS) entry which is preliminary data.</text>
</comment>
<dbReference type="GeneID" id="70182985"/>
<dbReference type="Pfam" id="PF04082">
    <property type="entry name" value="Fungal_trans"/>
    <property type="match status" value="1"/>
</dbReference>
<dbReference type="GO" id="GO:0003677">
    <property type="term" value="F:DNA binding"/>
    <property type="evidence" value="ECO:0007669"/>
    <property type="project" value="UniProtKB-KW"/>
</dbReference>
<keyword evidence="3" id="KW-0805">Transcription regulation</keyword>
<proteinExistence type="predicted"/>